<gene>
    <name evidence="1" type="ORF">TU35_002445</name>
</gene>
<organism evidence="1 2">
    <name type="scientific">Thermoproteus sp. AZ2</name>
    <dbReference type="NCBI Taxonomy" id="1609232"/>
    <lineage>
        <taxon>Archaea</taxon>
        <taxon>Thermoproteota</taxon>
        <taxon>Thermoprotei</taxon>
        <taxon>Thermoproteales</taxon>
        <taxon>Thermoproteaceae</taxon>
        <taxon>Thermoproteus</taxon>
    </lineage>
</organism>
<reference evidence="1" key="1">
    <citation type="submission" date="2024-07" db="EMBL/GenBank/DDBJ databases">
        <title>Metagenome and Metagenome-Assembled Genomes of Archaea from a hot spring from the geothermal field of Los Azufres, Mexico.</title>
        <authorList>
            <person name="Marin-Paredes R."/>
            <person name="Martinez-Romero E."/>
            <person name="Servin-Garciduenas L.E."/>
        </authorList>
    </citation>
    <scope>NUCLEOTIDE SEQUENCE</scope>
</reference>
<dbReference type="Proteomes" id="UP000033636">
    <property type="component" value="Unassembled WGS sequence"/>
</dbReference>
<sequence>MEIEEILGDLQKFLLYLAREKGLDPDPLLFLLSISATALYAFWAPPWQYSLLIIGASLAAAYRDAGRLAAASAAALLFTGAVYGIGFLLTGRLPAEFLPTLLKAVDSTTLFFASVASRGATNMLMAGACISGAFAELLAVVKTASLAPGVLREALAAYAVYNEGRIDARGVGFAAVYFLEHSERLYSSVSLALNVMGRPRCSPSADPLLFLYLLAIGLWIWLLA</sequence>
<protein>
    <submittedName>
        <fullName evidence="1">Uncharacterized protein</fullName>
    </submittedName>
</protein>
<proteinExistence type="predicted"/>
<name>A0ACC6UZD6_9CREN</name>
<dbReference type="EMBL" id="JZWT02000004">
    <property type="protein sequence ID" value="MFB6490100.1"/>
    <property type="molecule type" value="Genomic_DNA"/>
</dbReference>
<accession>A0ACC6UZD6</accession>
<evidence type="ECO:0000313" key="2">
    <source>
        <dbReference type="Proteomes" id="UP000033636"/>
    </source>
</evidence>
<evidence type="ECO:0000313" key="1">
    <source>
        <dbReference type="EMBL" id="MFB6490100.1"/>
    </source>
</evidence>
<comment type="caution">
    <text evidence="1">The sequence shown here is derived from an EMBL/GenBank/DDBJ whole genome shotgun (WGS) entry which is preliminary data.</text>
</comment>